<accession>A0A0S7C0K3</accession>
<dbReference type="AlphaFoldDB" id="A0A0S7C0K3"/>
<evidence type="ECO:0000313" key="10">
    <source>
        <dbReference type="Proteomes" id="UP000053091"/>
    </source>
</evidence>
<evidence type="ECO:0000256" key="3">
    <source>
        <dbReference type="ARBA" id="ARBA00022448"/>
    </source>
</evidence>
<keyword evidence="6" id="KW-0472">Membrane</keyword>
<evidence type="ECO:0000256" key="2">
    <source>
        <dbReference type="ARBA" id="ARBA00007613"/>
    </source>
</evidence>
<dbReference type="SUPFAM" id="SSF56954">
    <property type="entry name" value="Outer membrane efflux proteins (OEP)"/>
    <property type="match status" value="1"/>
</dbReference>
<keyword evidence="4" id="KW-1134">Transmembrane beta strand</keyword>
<comment type="subcellular location">
    <subcellularLocation>
        <location evidence="1">Cell outer membrane</location>
    </subcellularLocation>
</comment>
<dbReference type="STRING" id="1678841.TBC1_111706"/>
<dbReference type="EMBL" id="DF968182">
    <property type="protein sequence ID" value="GAP43550.1"/>
    <property type="molecule type" value="Genomic_DNA"/>
</dbReference>
<evidence type="ECO:0000256" key="1">
    <source>
        <dbReference type="ARBA" id="ARBA00004442"/>
    </source>
</evidence>
<dbReference type="GO" id="GO:1990281">
    <property type="term" value="C:efflux pump complex"/>
    <property type="evidence" value="ECO:0007669"/>
    <property type="project" value="TreeGrafter"/>
</dbReference>
<dbReference type="PANTHER" id="PTHR30026:SF20">
    <property type="entry name" value="OUTER MEMBRANE PROTEIN TOLC"/>
    <property type="match status" value="1"/>
</dbReference>
<dbReference type="GO" id="GO:0015288">
    <property type="term" value="F:porin activity"/>
    <property type="evidence" value="ECO:0007669"/>
    <property type="project" value="TreeGrafter"/>
</dbReference>
<name>A0A0S7C0K3_9BACT</name>
<dbReference type="InterPro" id="IPR051906">
    <property type="entry name" value="TolC-like"/>
</dbReference>
<keyword evidence="8" id="KW-0732">Signal</keyword>
<dbReference type="OrthoDB" id="940457at2"/>
<evidence type="ECO:0000256" key="5">
    <source>
        <dbReference type="ARBA" id="ARBA00022692"/>
    </source>
</evidence>
<dbReference type="Gene3D" id="1.20.1600.10">
    <property type="entry name" value="Outer membrane efflux proteins (OEP)"/>
    <property type="match status" value="1"/>
</dbReference>
<sequence>MIFKMRSLRISLLFVLIISACGFAGAQTQVKVLTLPEVIEIAKRQSPDALAAQHRFRSSYWQYRNYKAGLMPMLTLDGTLPSLSRSIEKITTPEGDFFYERNLANYTAALSLSKNIGLTGGQIFLNSDLQRIDLFSDSTVTSYLSSPLNIGIRQPLFNYNPFRWARRVEPMRYNEAERRYIEDVEQVSISAVNLFFSLLDAQIRQKIQQINLANNDTLYQIARGRFNIGTIAENELLQIELSLLNARAAVESASLDVEMKMFSLKSFLRIPEDVSLQLIAPSAPAAPVIDAQLAVNEGRENRSDALAFERRMIVAESGVNKAKAENRFNANLYAVYGLTQSSSDLSTVYKNPQDQQRLVLGIQVPILDWGLTRGKIKLAESDRELERTAVQQEMIDFDQEIFLKVMQFNMQRGQLEIAAKSDTVAVKRYEVTKQRYLIGKIGIIDLNLAQTEKDNAQQGYIASLSSYWRSFYELRKLTLFDFIEGRRILFNFNDIPDVE</sequence>
<keyword evidence="7" id="KW-0998">Cell outer membrane</keyword>
<dbReference type="InterPro" id="IPR003423">
    <property type="entry name" value="OMP_efflux"/>
</dbReference>
<dbReference type="PANTHER" id="PTHR30026">
    <property type="entry name" value="OUTER MEMBRANE PROTEIN TOLC"/>
    <property type="match status" value="1"/>
</dbReference>
<dbReference type="GO" id="GO:0009279">
    <property type="term" value="C:cell outer membrane"/>
    <property type="evidence" value="ECO:0007669"/>
    <property type="project" value="UniProtKB-SubCell"/>
</dbReference>
<gene>
    <name evidence="9" type="ORF">TBC1_111706</name>
</gene>
<comment type="similarity">
    <text evidence="2">Belongs to the outer membrane factor (OMF) (TC 1.B.17) family.</text>
</comment>
<evidence type="ECO:0000256" key="7">
    <source>
        <dbReference type="ARBA" id="ARBA00023237"/>
    </source>
</evidence>
<keyword evidence="5" id="KW-0812">Transmembrane</keyword>
<organism evidence="9">
    <name type="scientific">Lentimicrobium saccharophilum</name>
    <dbReference type="NCBI Taxonomy" id="1678841"/>
    <lineage>
        <taxon>Bacteria</taxon>
        <taxon>Pseudomonadati</taxon>
        <taxon>Bacteroidota</taxon>
        <taxon>Bacteroidia</taxon>
        <taxon>Bacteroidales</taxon>
        <taxon>Lentimicrobiaceae</taxon>
        <taxon>Lentimicrobium</taxon>
    </lineage>
</organism>
<evidence type="ECO:0000256" key="8">
    <source>
        <dbReference type="SAM" id="SignalP"/>
    </source>
</evidence>
<feature type="chain" id="PRO_5006633381" evidence="8">
    <location>
        <begin position="27"/>
        <end position="499"/>
    </location>
</feature>
<dbReference type="PROSITE" id="PS51257">
    <property type="entry name" value="PROKAR_LIPOPROTEIN"/>
    <property type="match status" value="1"/>
</dbReference>
<dbReference type="Pfam" id="PF02321">
    <property type="entry name" value="OEP"/>
    <property type="match status" value="2"/>
</dbReference>
<dbReference type="GO" id="GO:0015562">
    <property type="term" value="F:efflux transmembrane transporter activity"/>
    <property type="evidence" value="ECO:0007669"/>
    <property type="project" value="InterPro"/>
</dbReference>
<evidence type="ECO:0000313" key="9">
    <source>
        <dbReference type="EMBL" id="GAP43550.1"/>
    </source>
</evidence>
<keyword evidence="3" id="KW-0813">Transport</keyword>
<feature type="signal peptide" evidence="8">
    <location>
        <begin position="1"/>
        <end position="26"/>
    </location>
</feature>
<proteinExistence type="inferred from homology"/>
<evidence type="ECO:0000256" key="6">
    <source>
        <dbReference type="ARBA" id="ARBA00023136"/>
    </source>
</evidence>
<dbReference type="Proteomes" id="UP000053091">
    <property type="component" value="Unassembled WGS sequence"/>
</dbReference>
<reference evidence="9" key="1">
    <citation type="journal article" date="2015" name="Genome Announc.">
        <title>Draft Genome Sequence of Bacteroidales Strain TBC1, a Novel Isolate from a Methanogenic Wastewater Treatment System.</title>
        <authorList>
            <person name="Tourlousse D.M."/>
            <person name="Matsuura N."/>
            <person name="Sun L."/>
            <person name="Toyonaga M."/>
            <person name="Kuroda K."/>
            <person name="Ohashi A."/>
            <person name="Cruz R."/>
            <person name="Yamaguchi T."/>
            <person name="Sekiguchi Y."/>
        </authorList>
    </citation>
    <scope>NUCLEOTIDE SEQUENCE [LARGE SCALE GENOMIC DNA]</scope>
    <source>
        <strain evidence="9">TBC1</strain>
    </source>
</reference>
<keyword evidence="10" id="KW-1185">Reference proteome</keyword>
<evidence type="ECO:0000256" key="4">
    <source>
        <dbReference type="ARBA" id="ARBA00022452"/>
    </source>
</evidence>
<protein>
    <submittedName>
        <fullName evidence="9">Outer membrane protein TolC</fullName>
    </submittedName>
</protein>